<gene>
    <name evidence="2" type="ORF">BXY39_2915</name>
</gene>
<evidence type="ECO:0000256" key="1">
    <source>
        <dbReference type="SAM" id="SignalP"/>
    </source>
</evidence>
<sequence length="168" mass="18235">MPMRTFLFLGLVLLLAACNRNPLEVVVSRCPAVAVVGDIGTMTRFAGDGQSQDDVDFTAAITDVRSGCTEGNSVVGEMSFVIAAQAGPALRNRVVTVPYFVAVLKDNNAIVSKKRFDARLEFGADGTASVTETLAQVIPTIEQARRYNYEVLLGFQLTPDEVVFNMRR</sequence>
<dbReference type="InParanoid" id="A0A3M0C495"/>
<evidence type="ECO:0008006" key="4">
    <source>
        <dbReference type="Google" id="ProtNLM"/>
    </source>
</evidence>
<dbReference type="EMBL" id="REFR01000013">
    <property type="protein sequence ID" value="RMB04644.1"/>
    <property type="molecule type" value="Genomic_DNA"/>
</dbReference>
<keyword evidence="3" id="KW-1185">Reference proteome</keyword>
<proteinExistence type="predicted"/>
<dbReference type="AlphaFoldDB" id="A0A3M0C495"/>
<evidence type="ECO:0000313" key="2">
    <source>
        <dbReference type="EMBL" id="RMB04644.1"/>
    </source>
</evidence>
<feature type="signal peptide" evidence="1">
    <location>
        <begin position="1"/>
        <end position="22"/>
    </location>
</feature>
<keyword evidence="1" id="KW-0732">Signal</keyword>
<protein>
    <recommendedName>
        <fullName evidence="4">Lipoprotein</fullName>
    </recommendedName>
</protein>
<organism evidence="2 3">
    <name type="scientific">Eilatimonas milleporae</name>
    <dbReference type="NCBI Taxonomy" id="911205"/>
    <lineage>
        <taxon>Bacteria</taxon>
        <taxon>Pseudomonadati</taxon>
        <taxon>Pseudomonadota</taxon>
        <taxon>Alphaproteobacteria</taxon>
        <taxon>Kordiimonadales</taxon>
        <taxon>Kordiimonadaceae</taxon>
        <taxon>Eilatimonas</taxon>
    </lineage>
</organism>
<evidence type="ECO:0000313" key="3">
    <source>
        <dbReference type="Proteomes" id="UP000271227"/>
    </source>
</evidence>
<comment type="caution">
    <text evidence="2">The sequence shown here is derived from an EMBL/GenBank/DDBJ whole genome shotgun (WGS) entry which is preliminary data.</text>
</comment>
<name>A0A3M0C495_9PROT</name>
<dbReference type="Proteomes" id="UP000271227">
    <property type="component" value="Unassembled WGS sequence"/>
</dbReference>
<dbReference type="PROSITE" id="PS51257">
    <property type="entry name" value="PROKAR_LIPOPROTEIN"/>
    <property type="match status" value="1"/>
</dbReference>
<reference evidence="2 3" key="1">
    <citation type="submission" date="2018-10" db="EMBL/GenBank/DDBJ databases">
        <title>Genomic Encyclopedia of Archaeal and Bacterial Type Strains, Phase II (KMG-II): from individual species to whole genera.</title>
        <authorList>
            <person name="Goeker M."/>
        </authorList>
    </citation>
    <scope>NUCLEOTIDE SEQUENCE [LARGE SCALE GENOMIC DNA]</scope>
    <source>
        <strain evidence="2 3">DSM 25217</strain>
    </source>
</reference>
<feature type="chain" id="PRO_5018086186" description="Lipoprotein" evidence="1">
    <location>
        <begin position="23"/>
        <end position="168"/>
    </location>
</feature>
<dbReference type="RefSeq" id="WP_121939559.1">
    <property type="nucleotide sequence ID" value="NZ_REFR01000013.1"/>
</dbReference>
<dbReference type="OrthoDB" id="8480215at2"/>
<accession>A0A3M0C495</accession>